<dbReference type="GO" id="GO:0030428">
    <property type="term" value="C:cell septum"/>
    <property type="evidence" value="ECO:0007669"/>
    <property type="project" value="TreeGrafter"/>
</dbReference>
<dbReference type="InterPro" id="IPR007730">
    <property type="entry name" value="SPOR-like_dom"/>
</dbReference>
<proteinExistence type="predicted"/>
<feature type="transmembrane region" description="Helical" evidence="2">
    <location>
        <begin position="42"/>
        <end position="59"/>
    </location>
</feature>
<protein>
    <submittedName>
        <fullName evidence="4">SPOR domain-containing protein</fullName>
    </submittedName>
</protein>
<dbReference type="Pfam" id="PF05036">
    <property type="entry name" value="SPOR"/>
    <property type="match status" value="1"/>
</dbReference>
<accession>A0AAW7XGW9</accession>
<dbReference type="EMBL" id="JAUOPG010000005">
    <property type="protein sequence ID" value="MDO6453671.1"/>
    <property type="molecule type" value="Genomic_DNA"/>
</dbReference>
<feature type="domain" description="SPOR" evidence="3">
    <location>
        <begin position="167"/>
        <end position="247"/>
    </location>
</feature>
<keyword evidence="2" id="KW-1133">Transmembrane helix</keyword>
<dbReference type="GeneID" id="89454963"/>
<dbReference type="GO" id="GO:0042834">
    <property type="term" value="F:peptidoglycan binding"/>
    <property type="evidence" value="ECO:0007669"/>
    <property type="project" value="InterPro"/>
</dbReference>
<organism evidence="4 5">
    <name type="scientific">Neptunomonas phycophila</name>
    <dbReference type="NCBI Taxonomy" id="1572645"/>
    <lineage>
        <taxon>Bacteria</taxon>
        <taxon>Pseudomonadati</taxon>
        <taxon>Pseudomonadota</taxon>
        <taxon>Gammaproteobacteria</taxon>
        <taxon>Oceanospirillales</taxon>
        <taxon>Oceanospirillaceae</taxon>
        <taxon>Neptunomonas</taxon>
    </lineage>
</organism>
<dbReference type="InterPro" id="IPR052521">
    <property type="entry name" value="Cell_div_SPOR-domain"/>
</dbReference>
<dbReference type="AlphaFoldDB" id="A0AAW7XGW9"/>
<dbReference type="PANTHER" id="PTHR38687:SF1">
    <property type="entry name" value="CELL DIVISION PROTEIN DEDD"/>
    <property type="match status" value="1"/>
</dbReference>
<sequence length="247" mass="26862">MASRKDFVQRKRNGSSASPSRPAAKPRAQKAAPPPPPKKKPWGLAFLSLAALAGLIYLLNSLINIDPNSPETVRAPTKSPDKKAVSTPTVPERTTQAAPPAPKPKAQPAATPKPVTPAKPEPVKVVEQSTTAEATDAPNRYEFYDLLPKTEITPAEVAAYKSTPRTAKLDKKYVLQAASFRTAADAEKMRAQLLLSGLKNVHTNKSDGSNGIWYRVRIGPFDNRSEMNKVHDKLTRLRISPMTIAID</sequence>
<keyword evidence="2" id="KW-0812">Transmembrane</keyword>
<evidence type="ECO:0000313" key="4">
    <source>
        <dbReference type="EMBL" id="MDO6453671.1"/>
    </source>
</evidence>
<dbReference type="PANTHER" id="PTHR38687">
    <property type="entry name" value="CELL DIVISION PROTEIN DEDD-RELATED"/>
    <property type="match status" value="1"/>
</dbReference>
<dbReference type="Proteomes" id="UP001169862">
    <property type="component" value="Unassembled WGS sequence"/>
</dbReference>
<dbReference type="Gene3D" id="3.30.70.1070">
    <property type="entry name" value="Sporulation related repeat"/>
    <property type="match status" value="1"/>
</dbReference>
<keyword evidence="2" id="KW-0472">Membrane</keyword>
<dbReference type="GO" id="GO:0032506">
    <property type="term" value="P:cytokinetic process"/>
    <property type="evidence" value="ECO:0007669"/>
    <property type="project" value="TreeGrafter"/>
</dbReference>
<comment type="caution">
    <text evidence="4">The sequence shown here is derived from an EMBL/GenBank/DDBJ whole genome shotgun (WGS) entry which is preliminary data.</text>
</comment>
<name>A0AAW7XGW9_9GAMM</name>
<reference evidence="4" key="1">
    <citation type="submission" date="2023-07" db="EMBL/GenBank/DDBJ databases">
        <title>Genome content predicts the carbon catabolic preferences of heterotrophic bacteria.</title>
        <authorList>
            <person name="Gralka M."/>
        </authorList>
    </citation>
    <scope>NUCLEOTIDE SEQUENCE</scope>
    <source>
        <strain evidence="4">I2M16</strain>
    </source>
</reference>
<dbReference type="InterPro" id="IPR036680">
    <property type="entry name" value="SPOR-like_sf"/>
</dbReference>
<evidence type="ECO:0000256" key="2">
    <source>
        <dbReference type="SAM" id="Phobius"/>
    </source>
</evidence>
<dbReference type="SUPFAM" id="SSF110997">
    <property type="entry name" value="Sporulation related repeat"/>
    <property type="match status" value="1"/>
</dbReference>
<evidence type="ECO:0000313" key="5">
    <source>
        <dbReference type="Proteomes" id="UP001169862"/>
    </source>
</evidence>
<feature type="region of interest" description="Disordered" evidence="1">
    <location>
        <begin position="69"/>
        <end position="124"/>
    </location>
</feature>
<dbReference type="PROSITE" id="PS51724">
    <property type="entry name" value="SPOR"/>
    <property type="match status" value="1"/>
</dbReference>
<gene>
    <name evidence="4" type="ORF">Q4490_08840</name>
</gene>
<feature type="region of interest" description="Disordered" evidence="1">
    <location>
        <begin position="1"/>
        <end position="42"/>
    </location>
</feature>
<dbReference type="RefSeq" id="WP_178967874.1">
    <property type="nucleotide sequence ID" value="NZ_CP041336.1"/>
</dbReference>
<evidence type="ECO:0000256" key="1">
    <source>
        <dbReference type="SAM" id="MobiDB-lite"/>
    </source>
</evidence>
<dbReference type="GO" id="GO:0032153">
    <property type="term" value="C:cell division site"/>
    <property type="evidence" value="ECO:0007669"/>
    <property type="project" value="TreeGrafter"/>
</dbReference>
<evidence type="ECO:0000259" key="3">
    <source>
        <dbReference type="PROSITE" id="PS51724"/>
    </source>
</evidence>
<feature type="compositionally biased region" description="Low complexity" evidence="1">
    <location>
        <begin position="15"/>
        <end position="31"/>
    </location>
</feature>